<gene>
    <name evidence="3" type="ORF">LNINA_LOCUS4602</name>
</gene>
<proteinExistence type="predicted"/>
<dbReference type="Pfam" id="PF00041">
    <property type="entry name" value="fn3"/>
    <property type="match status" value="1"/>
</dbReference>
<keyword evidence="4" id="KW-1185">Reference proteome</keyword>
<dbReference type="InterPro" id="IPR003961">
    <property type="entry name" value="FN3_dom"/>
</dbReference>
<name>A0AAV1J8P5_9NEOP</name>
<organism evidence="3 4">
    <name type="scientific">Leptosia nina</name>
    <dbReference type="NCBI Taxonomy" id="320188"/>
    <lineage>
        <taxon>Eukaryota</taxon>
        <taxon>Metazoa</taxon>
        <taxon>Ecdysozoa</taxon>
        <taxon>Arthropoda</taxon>
        <taxon>Hexapoda</taxon>
        <taxon>Insecta</taxon>
        <taxon>Pterygota</taxon>
        <taxon>Neoptera</taxon>
        <taxon>Endopterygota</taxon>
        <taxon>Lepidoptera</taxon>
        <taxon>Glossata</taxon>
        <taxon>Ditrysia</taxon>
        <taxon>Papilionoidea</taxon>
        <taxon>Pieridae</taxon>
        <taxon>Pierinae</taxon>
        <taxon>Leptosia</taxon>
    </lineage>
</organism>
<comment type="caution">
    <text evidence="3">The sequence shown here is derived from an EMBL/GenBank/DDBJ whole genome shotgun (WGS) entry which is preliminary data.</text>
</comment>
<dbReference type="InterPro" id="IPR036116">
    <property type="entry name" value="FN3_sf"/>
</dbReference>
<protein>
    <recommendedName>
        <fullName evidence="2">Fibronectin type-III domain-containing protein</fullName>
    </recommendedName>
</protein>
<feature type="signal peptide" evidence="1">
    <location>
        <begin position="1"/>
        <end position="17"/>
    </location>
</feature>
<evidence type="ECO:0000313" key="4">
    <source>
        <dbReference type="Proteomes" id="UP001497472"/>
    </source>
</evidence>
<keyword evidence="1" id="KW-0732">Signal</keyword>
<dbReference type="SUPFAM" id="SSF49265">
    <property type="entry name" value="Fibronectin type III"/>
    <property type="match status" value="1"/>
</dbReference>
<feature type="domain" description="Fibronectin type-III" evidence="2">
    <location>
        <begin position="25"/>
        <end position="148"/>
    </location>
</feature>
<dbReference type="InterPro" id="IPR013783">
    <property type="entry name" value="Ig-like_fold"/>
</dbReference>
<evidence type="ECO:0000256" key="1">
    <source>
        <dbReference type="SAM" id="SignalP"/>
    </source>
</evidence>
<dbReference type="EMBL" id="CAVLEF010000006">
    <property type="protein sequence ID" value="CAK1544894.1"/>
    <property type="molecule type" value="Genomic_DNA"/>
</dbReference>
<evidence type="ECO:0000313" key="3">
    <source>
        <dbReference type="EMBL" id="CAK1544894.1"/>
    </source>
</evidence>
<feature type="chain" id="PRO_5043326167" description="Fibronectin type-III domain-containing protein" evidence="1">
    <location>
        <begin position="18"/>
        <end position="191"/>
    </location>
</feature>
<reference evidence="3 4" key="1">
    <citation type="submission" date="2023-11" db="EMBL/GenBank/DDBJ databases">
        <authorList>
            <person name="Okamura Y."/>
        </authorList>
    </citation>
    <scope>NUCLEOTIDE SEQUENCE [LARGE SCALE GENOMIC DNA]</scope>
</reference>
<dbReference type="Gene3D" id="2.60.40.10">
    <property type="entry name" value="Immunoglobulins"/>
    <property type="match status" value="1"/>
</dbReference>
<dbReference type="AlphaFoldDB" id="A0AAV1J8P5"/>
<sequence>MVRKFVLLSLLISISEGREGRYLDAPEVKSVSLVEPEGLYVQWSPVTQRQDDPVIGYKIRIWEIPESSDTEIQLINANKFPGVIRDEKVQQTFSMNNSNPATREVIINSQESKLYMVTVDKIKYNTIYEVRVLGFKRDVDGPLSVPVRIKIVKGSGYQVVLQRTMSGCQVTVPAEVEYSGDPYPYQYNSFF</sequence>
<dbReference type="Proteomes" id="UP001497472">
    <property type="component" value="Unassembled WGS sequence"/>
</dbReference>
<accession>A0AAV1J8P5</accession>
<evidence type="ECO:0000259" key="2">
    <source>
        <dbReference type="Pfam" id="PF00041"/>
    </source>
</evidence>